<dbReference type="SMART" id="SM00422">
    <property type="entry name" value="HTH_MERR"/>
    <property type="match status" value="1"/>
</dbReference>
<dbReference type="PANTHER" id="PTHR30204">
    <property type="entry name" value="REDOX-CYCLING DRUG-SENSING TRANSCRIPTIONAL ACTIVATOR SOXR"/>
    <property type="match status" value="1"/>
</dbReference>
<dbReference type="Proteomes" id="UP001166191">
    <property type="component" value="Unassembled WGS sequence"/>
</dbReference>
<sequence>MKIAQLARRSGLTPHTIRYYERIGLMPVADRDGAGHRDYGPEALRWITFIGHMKSAGMPIAEMLRYARLRRQGPATGPARAAMLRARRAMVQQQIAALRATLSVLDDKIAGYDMERAEHDERNTASARASAT</sequence>
<dbReference type="Pfam" id="PF13411">
    <property type="entry name" value="MerR_1"/>
    <property type="match status" value="1"/>
</dbReference>
<accession>A0ABS6ALC9</accession>
<dbReference type="PANTHER" id="PTHR30204:SF98">
    <property type="entry name" value="HTH-TYPE TRANSCRIPTIONAL REGULATOR ADHR"/>
    <property type="match status" value="1"/>
</dbReference>
<dbReference type="CDD" id="cd01109">
    <property type="entry name" value="HTH_YyaN"/>
    <property type="match status" value="1"/>
</dbReference>
<dbReference type="EMBL" id="JAHKNG010000030">
    <property type="protein sequence ID" value="MBU3031400.1"/>
    <property type="molecule type" value="Genomic_DNA"/>
</dbReference>
<evidence type="ECO:0000313" key="2">
    <source>
        <dbReference type="EMBL" id="MBU3031400.1"/>
    </source>
</evidence>
<organism evidence="2 3">
    <name type="scientific">Paracoccus marinaquae</name>
    <dbReference type="NCBI Taxonomy" id="2841926"/>
    <lineage>
        <taxon>Bacteria</taxon>
        <taxon>Pseudomonadati</taxon>
        <taxon>Pseudomonadota</taxon>
        <taxon>Alphaproteobacteria</taxon>
        <taxon>Rhodobacterales</taxon>
        <taxon>Paracoccaceae</taxon>
        <taxon>Paracoccus</taxon>
    </lineage>
</organism>
<dbReference type="PROSITE" id="PS50937">
    <property type="entry name" value="HTH_MERR_2"/>
    <property type="match status" value="1"/>
</dbReference>
<protein>
    <submittedName>
        <fullName evidence="2">MerR family transcriptional regulator</fullName>
    </submittedName>
</protein>
<name>A0ABS6ALC9_9RHOB</name>
<dbReference type="InterPro" id="IPR000551">
    <property type="entry name" value="MerR-type_HTH_dom"/>
</dbReference>
<dbReference type="PROSITE" id="PS00552">
    <property type="entry name" value="HTH_MERR_1"/>
    <property type="match status" value="1"/>
</dbReference>
<dbReference type="InterPro" id="IPR047057">
    <property type="entry name" value="MerR_fam"/>
</dbReference>
<gene>
    <name evidence="2" type="ORF">KNW02_14870</name>
</gene>
<feature type="domain" description="HTH merR-type" evidence="1">
    <location>
        <begin position="1"/>
        <end position="69"/>
    </location>
</feature>
<evidence type="ECO:0000313" key="3">
    <source>
        <dbReference type="Proteomes" id="UP001166191"/>
    </source>
</evidence>
<evidence type="ECO:0000259" key="1">
    <source>
        <dbReference type="PROSITE" id="PS50937"/>
    </source>
</evidence>
<proteinExistence type="predicted"/>
<keyword evidence="3" id="KW-1185">Reference proteome</keyword>
<reference evidence="2" key="1">
    <citation type="submission" date="2021-06" db="EMBL/GenBank/DDBJ databases">
        <title>Paracoccus bacterium XHP0099 sp. nov., isolated from the surface waters of the Yellow Sea.</title>
        <authorList>
            <person name="Xue H."/>
            <person name="Zhang D."/>
        </authorList>
    </citation>
    <scope>NUCLEOTIDE SEQUENCE</scope>
    <source>
        <strain evidence="2">XHP0099</strain>
    </source>
</reference>
<dbReference type="RefSeq" id="WP_216034070.1">
    <property type="nucleotide sequence ID" value="NZ_JAHKNG010000030.1"/>
</dbReference>
<comment type="caution">
    <text evidence="2">The sequence shown here is derived from an EMBL/GenBank/DDBJ whole genome shotgun (WGS) entry which is preliminary data.</text>
</comment>